<proteinExistence type="predicted"/>
<keyword evidence="3" id="KW-1185">Reference proteome</keyword>
<protein>
    <recommendedName>
        <fullName evidence="4">Large exoprotein involved in heme utilization or adhesion</fullName>
    </recommendedName>
</protein>
<dbReference type="AlphaFoldDB" id="A0A0C2U9X3"/>
<dbReference type="OrthoDB" id="7341215at2"/>
<evidence type="ECO:0000313" key="3">
    <source>
        <dbReference type="Proteomes" id="UP000031971"/>
    </source>
</evidence>
<evidence type="ECO:0008006" key="4">
    <source>
        <dbReference type="Google" id="ProtNLM"/>
    </source>
</evidence>
<comment type="caution">
    <text evidence="1">The sequence shown here is derived from an EMBL/GenBank/DDBJ whole genome shotgun (WGS) entry which is preliminary data.</text>
</comment>
<sequence length="188" mass="19779">MPLTIPPIPNAAPFVAFSDNVGIFSNSKAREIPARLNAIAQALKDHINTLWLGTATSFINGTVIAGLNAALAKIETFSNGIETRINNQMAEFQVNLANYLGTNAGYSVSAANAALFTGGIVAGDIVYDVAGRAVSIRQGPRLINGITYNDDGTMAGYAEKLTLGGITYTRAYSFTYTPDGQIAAITEV</sequence>
<gene>
    <name evidence="1" type="ORF">CCC_01348</name>
    <name evidence="2" type="ORF">CCC_01815</name>
</gene>
<accession>A0A0C2U9X3</accession>
<dbReference type="Proteomes" id="UP000031971">
    <property type="component" value="Unassembled WGS sequence"/>
</dbReference>
<name>A0A0C2U9X3_PARME</name>
<dbReference type="RefSeq" id="WP_009867522.1">
    <property type="nucleotide sequence ID" value="NZ_JXSL01000016.1"/>
</dbReference>
<dbReference type="EMBL" id="JXSL01000016">
    <property type="protein sequence ID" value="KIM00404.1"/>
    <property type="molecule type" value="Genomic_DNA"/>
</dbReference>
<dbReference type="STRING" id="272627.CCC_01348"/>
<evidence type="ECO:0000313" key="1">
    <source>
        <dbReference type="EMBL" id="KIL98287.1"/>
    </source>
</evidence>
<dbReference type="EMBL" id="JXSL01000030">
    <property type="protein sequence ID" value="KIL98287.1"/>
    <property type="molecule type" value="Genomic_DNA"/>
</dbReference>
<reference evidence="1 3" key="1">
    <citation type="submission" date="2015-01" db="EMBL/GenBank/DDBJ databases">
        <title>Genome Sequence of Magnetospirillum magnetotacticum Strain MS-1.</title>
        <authorList>
            <person name="Marinov G.K."/>
            <person name="Smalley M.D."/>
            <person name="DeSalvo G."/>
        </authorList>
    </citation>
    <scope>NUCLEOTIDE SEQUENCE [LARGE SCALE GENOMIC DNA]</scope>
    <source>
        <strain evidence="1 3">MS-1</strain>
    </source>
</reference>
<evidence type="ECO:0000313" key="2">
    <source>
        <dbReference type="EMBL" id="KIM00404.1"/>
    </source>
</evidence>
<organism evidence="1 3">
    <name type="scientific">Paramagnetospirillum magnetotacticum MS-1</name>
    <dbReference type="NCBI Taxonomy" id="272627"/>
    <lineage>
        <taxon>Bacteria</taxon>
        <taxon>Pseudomonadati</taxon>
        <taxon>Pseudomonadota</taxon>
        <taxon>Alphaproteobacteria</taxon>
        <taxon>Rhodospirillales</taxon>
        <taxon>Magnetospirillaceae</taxon>
        <taxon>Paramagnetospirillum</taxon>
    </lineage>
</organism>